<comment type="similarity">
    <text evidence="2 6">Belongs to the cytochrome P450 family.</text>
</comment>
<dbReference type="GeneID" id="28826665"/>
<evidence type="ECO:0000256" key="5">
    <source>
        <dbReference type="PIRSR" id="PIRSR602403-1"/>
    </source>
</evidence>
<dbReference type="GO" id="GO:0020037">
    <property type="term" value="F:heme binding"/>
    <property type="evidence" value="ECO:0007669"/>
    <property type="project" value="InterPro"/>
</dbReference>
<evidence type="ECO:0000313" key="8">
    <source>
        <dbReference type="Proteomes" id="UP000070700"/>
    </source>
</evidence>
<dbReference type="Proteomes" id="UP000070700">
    <property type="component" value="Unassembled WGS sequence"/>
</dbReference>
<reference evidence="7 8" key="1">
    <citation type="submission" date="2015-10" db="EMBL/GenBank/DDBJ databases">
        <title>Full genome of DAOMC 229536 Phialocephala scopiformis, a fungal endophyte of spruce producing the potent anti-insectan compound rugulosin.</title>
        <authorList>
            <consortium name="DOE Joint Genome Institute"/>
            <person name="Walker A.K."/>
            <person name="Frasz S.L."/>
            <person name="Seifert K.A."/>
            <person name="Miller J.D."/>
            <person name="Mondo S.J."/>
            <person name="Labutti K."/>
            <person name="Lipzen A."/>
            <person name="Dockter R."/>
            <person name="Kennedy M."/>
            <person name="Grigoriev I.V."/>
            <person name="Spatafora J.W."/>
        </authorList>
    </citation>
    <scope>NUCLEOTIDE SEQUENCE [LARGE SCALE GENOMIC DNA]</scope>
    <source>
        <strain evidence="7 8">CBS 120377</strain>
    </source>
</reference>
<keyword evidence="4 5" id="KW-0408">Iron</keyword>
<dbReference type="EMBL" id="KQ947417">
    <property type="protein sequence ID" value="KUJ15899.1"/>
    <property type="molecule type" value="Genomic_DNA"/>
</dbReference>
<dbReference type="InterPro" id="IPR001128">
    <property type="entry name" value="Cyt_P450"/>
</dbReference>
<keyword evidence="6" id="KW-0560">Oxidoreductase</keyword>
<dbReference type="OrthoDB" id="1470350at2759"/>
<dbReference type="PROSITE" id="PS00086">
    <property type="entry name" value="CYTOCHROME_P450"/>
    <property type="match status" value="1"/>
</dbReference>
<dbReference type="KEGG" id="psco:LY89DRAFT_697909"/>
<dbReference type="SUPFAM" id="SSF48264">
    <property type="entry name" value="Cytochrome P450"/>
    <property type="match status" value="1"/>
</dbReference>
<dbReference type="PANTHER" id="PTHR47582:SF1">
    <property type="entry name" value="P450, PUTATIVE (EUROFUNG)-RELATED"/>
    <property type="match status" value="1"/>
</dbReference>
<evidence type="ECO:0000256" key="4">
    <source>
        <dbReference type="ARBA" id="ARBA00023004"/>
    </source>
</evidence>
<dbReference type="GO" id="GO:0016705">
    <property type="term" value="F:oxidoreductase activity, acting on paired donors, with incorporation or reduction of molecular oxygen"/>
    <property type="evidence" value="ECO:0007669"/>
    <property type="project" value="InterPro"/>
</dbReference>
<proteinExistence type="inferred from homology"/>
<dbReference type="InterPro" id="IPR017972">
    <property type="entry name" value="Cyt_P450_CS"/>
</dbReference>
<dbReference type="GO" id="GO:0005506">
    <property type="term" value="F:iron ion binding"/>
    <property type="evidence" value="ECO:0007669"/>
    <property type="project" value="InterPro"/>
</dbReference>
<dbReference type="GO" id="GO:0004497">
    <property type="term" value="F:monooxygenase activity"/>
    <property type="evidence" value="ECO:0007669"/>
    <property type="project" value="UniProtKB-KW"/>
</dbReference>
<comment type="cofactor">
    <cofactor evidence="1 5">
        <name>heme</name>
        <dbReference type="ChEBI" id="CHEBI:30413"/>
    </cofactor>
</comment>
<evidence type="ECO:0000256" key="1">
    <source>
        <dbReference type="ARBA" id="ARBA00001971"/>
    </source>
</evidence>
<organism evidence="7 8">
    <name type="scientific">Mollisia scopiformis</name>
    <name type="common">Conifer needle endophyte fungus</name>
    <name type="synonym">Phialocephala scopiformis</name>
    <dbReference type="NCBI Taxonomy" id="149040"/>
    <lineage>
        <taxon>Eukaryota</taxon>
        <taxon>Fungi</taxon>
        <taxon>Dikarya</taxon>
        <taxon>Ascomycota</taxon>
        <taxon>Pezizomycotina</taxon>
        <taxon>Leotiomycetes</taxon>
        <taxon>Helotiales</taxon>
        <taxon>Mollisiaceae</taxon>
        <taxon>Mollisia</taxon>
    </lineage>
</organism>
<keyword evidence="3 5" id="KW-0479">Metal-binding</keyword>
<dbReference type="InterPro" id="IPR036396">
    <property type="entry name" value="Cyt_P450_sf"/>
</dbReference>
<dbReference type="CDD" id="cd11040">
    <property type="entry name" value="CYP7_CYP8-like"/>
    <property type="match status" value="1"/>
</dbReference>
<dbReference type="AlphaFoldDB" id="A0A194X738"/>
<keyword evidence="5 6" id="KW-0349">Heme</keyword>
<dbReference type="Gene3D" id="1.10.630.10">
    <property type="entry name" value="Cytochrome P450"/>
    <property type="match status" value="1"/>
</dbReference>
<evidence type="ECO:0000256" key="2">
    <source>
        <dbReference type="ARBA" id="ARBA00010617"/>
    </source>
</evidence>
<sequence length="515" mass="57959">MEPPLAPPKVPLIGHLWGMFRHGGGYYKLLCSKYGCCWPLFSIQIFSTEIYVVNSPELAQAIFRDTKALSFNPFVIEFTRRVMKARDHVMNVISVNDGENDHFDSIHHVTQRSFAHVPAVLETNQRVLNGLARYLNGVDTSGQFVQLFDWIRNAYTVVTAEALYGNVNPISEDPKLVKNIWDFEGGVMTLSLNLFPRLTAPAAWKARKALVPAFIDYYNRGLDQYANSWIKSRAQIGRQDGFTNKDLGSFELTVLYTSIVNTVPNAFSMLCRILREPALTAKICHEVDSIIGRFNQADGTVRVSLNIADIVKQCPILVSTWQENIRFTVNATSVRVVMEDVVIKDKYLLKKGGIVQICGGAIHESTRYWGQDALTFDPYRFLENKDQSRGVKKARSQGLLPFGGGKHLCPGRNLAFVEVVSFLAMLVVGFDIRMKDGSLVQPPPYKKQYVGEASKKPEHDIEVKITRKEAYKDAVFEFWVESSVEVEESSMAEPGNDDPFQGQQPNFEGLGFSLH</sequence>
<dbReference type="PANTHER" id="PTHR47582">
    <property type="entry name" value="P450, PUTATIVE (EUROFUNG)-RELATED"/>
    <property type="match status" value="1"/>
</dbReference>
<gene>
    <name evidence="7" type="ORF">LY89DRAFT_697909</name>
</gene>
<dbReference type="Pfam" id="PF00067">
    <property type="entry name" value="p450"/>
    <property type="match status" value="1"/>
</dbReference>
<dbReference type="PRINTS" id="PR00465">
    <property type="entry name" value="EP450IV"/>
</dbReference>
<feature type="binding site" description="axial binding residue" evidence="5">
    <location>
        <position position="409"/>
    </location>
    <ligand>
        <name>heme</name>
        <dbReference type="ChEBI" id="CHEBI:30413"/>
    </ligand>
    <ligandPart>
        <name>Fe</name>
        <dbReference type="ChEBI" id="CHEBI:18248"/>
    </ligandPart>
</feature>
<dbReference type="InterPro" id="IPR053007">
    <property type="entry name" value="CYP450_monoxygenase_sec-met"/>
</dbReference>
<dbReference type="STRING" id="149040.A0A194X738"/>
<dbReference type="RefSeq" id="XP_018070254.1">
    <property type="nucleotide sequence ID" value="XM_018216939.1"/>
</dbReference>
<evidence type="ECO:0000313" key="7">
    <source>
        <dbReference type="EMBL" id="KUJ15899.1"/>
    </source>
</evidence>
<evidence type="ECO:0000256" key="3">
    <source>
        <dbReference type="ARBA" id="ARBA00022723"/>
    </source>
</evidence>
<evidence type="ECO:0000256" key="6">
    <source>
        <dbReference type="RuleBase" id="RU000461"/>
    </source>
</evidence>
<dbReference type="InterPro" id="IPR002403">
    <property type="entry name" value="Cyt_P450_E_grp-IV"/>
</dbReference>
<dbReference type="InParanoid" id="A0A194X738"/>
<keyword evidence="8" id="KW-1185">Reference proteome</keyword>
<protein>
    <submittedName>
        <fullName evidence="7">Cytochrome P450</fullName>
    </submittedName>
</protein>
<keyword evidence="6" id="KW-0503">Monooxygenase</keyword>
<name>A0A194X738_MOLSC</name>
<accession>A0A194X738</accession>